<evidence type="ECO:0000259" key="1">
    <source>
        <dbReference type="Pfam" id="PF13860"/>
    </source>
</evidence>
<dbReference type="InterPro" id="IPR015943">
    <property type="entry name" value="WD40/YVTN_repeat-like_dom_sf"/>
</dbReference>
<dbReference type="NCBIfam" id="TIGR04183">
    <property type="entry name" value="Por_Secre_tail"/>
    <property type="match status" value="1"/>
</dbReference>
<dbReference type="InterPro" id="IPR056422">
    <property type="entry name" value="BP74_N"/>
</dbReference>
<dbReference type="PANTHER" id="PTHR35128">
    <property type="entry name" value="SECRETION-REGULATING GUANINE NUCLEOTIDE EXCHANGE FACTOR"/>
    <property type="match status" value="1"/>
</dbReference>
<protein>
    <submittedName>
        <fullName evidence="3">Uncharacterized protein</fullName>
    </submittedName>
</protein>
<sequence>MRSFYVFSLFFSFLSAQVYDLSIPENDTATYNYADFRIWLADSIDEFHGVYWFMHHNNGDSRDIVYDEGLREVSSRNDFILMGAHIFNMHMNSGIGDAVIAAMDSFAVISGHPEIENTPFFINGYSWGGQFGYHFTKWIPERVIGFITQKGGYHDTTHAGSAIEVPGYMFVAEDDLPYRIENLTGIFEDHRPLGAKWILAMEQGATHTEITDWNLLNTYFETVTDLRLPENLDMSQTVPLNILSDTIAWLGDRTTWEIGSWECYNDSVDSACWFPSRTVGEQWQTFVSEELETDTIACDLIYDSTYVYFTVGIHGADDGSNYVVATDNDELINQCREQLELPEEERVLHVNGSLDYGNGGFNQPWSWHIVPNEWVLAEMSIGVCNAPPEDVENNIDYWVNNVGQLCNWSSYIKDEIAGDMEGTWAWINGGYQSGIYTIGDTIHIWSDMDPGTTTFQAWTGDTSLLFDPSEWHTTFTMPDGDVQLYAHQDTVGPLIFDYELIQGVENPKNVYYKFPEDPSAIIFFFHGGNGNAEEIIERVEVGQFLQHAFEKGFGLIITESEDRTLGDPDNDGTTKWEINSWTVDGNTDIGNIQALIDTFTFRGNMDQQSPIYSVGVSNGGNFSSIVAHALNLNAAAMYSSQGNPPEFYQLTDTPTIFCPAKYDPALGGGNWAAHMNFDTLQYRGIPSVFYELDRSPAYPQRFARVPGIDISLSNEIFNEFQSMGFIDNNHYFVVLDDSIQHQYMADPDMFSVLSTLNISTVRHILDQIKVMTADHSFFADFNQRVLTFFVEHSNGPDFWQQEEIPQGYKYMMGSAPDGQVLAAGTNPNGGTLSLYYSGDEGSSWTILPIPNNPAPTIQDVVLSSDGQIYLADLAYGVFYSDNYGQTWTDIGEFTPEGCASFGLHSSGVIFAGLTYTGIGYIHRSENNGATWEAIPLPDYNSNYAVEHIQFNSQGHIFLGTINGMYRSTDMGQTWEQCNAGLNGIQIYTMTINDQDHIYVLTTLPGSFDGYYRSTDNGNSWEALDWVQNIDHALDIIGVGGCIYVINDQTIMLSDDEGQAWSEISTGLNPDEMYFIGGDLELTPSGYLYAGAKYVHRSIHEVSTTILDIAQINLPERSNFKLYPAYPNPFNPMTKLHYNLPENDRVTITIYDMVGRVVKNIMNMNQTAGYHSIRWNATNYAGQPVPAGPYFYSIEAGNFRQTRKIMLLK</sequence>
<dbReference type="CDD" id="cd15482">
    <property type="entry name" value="Sialidase_non-viral"/>
    <property type="match status" value="1"/>
</dbReference>
<dbReference type="InterPro" id="IPR029058">
    <property type="entry name" value="AB_hydrolase_fold"/>
</dbReference>
<name>A0A381N8T7_9ZZZZ</name>
<dbReference type="EMBL" id="UINC01000201">
    <property type="protein sequence ID" value="SUZ51021.1"/>
    <property type="molecule type" value="Genomic_DNA"/>
</dbReference>
<dbReference type="InterPro" id="IPR025965">
    <property type="entry name" value="FlgD/Vpr_Ig-like"/>
</dbReference>
<evidence type="ECO:0000313" key="3">
    <source>
        <dbReference type="EMBL" id="SUZ51021.1"/>
    </source>
</evidence>
<organism evidence="3">
    <name type="scientific">marine metagenome</name>
    <dbReference type="NCBI Taxonomy" id="408172"/>
    <lineage>
        <taxon>unclassified sequences</taxon>
        <taxon>metagenomes</taxon>
        <taxon>ecological metagenomes</taxon>
    </lineage>
</organism>
<dbReference type="Pfam" id="PF23621">
    <property type="entry name" value="BP74_N"/>
    <property type="match status" value="1"/>
</dbReference>
<dbReference type="Gene3D" id="2.60.40.4070">
    <property type="match status" value="1"/>
</dbReference>
<reference evidence="3" key="1">
    <citation type="submission" date="2018-05" db="EMBL/GenBank/DDBJ databases">
        <authorList>
            <person name="Lanie J.A."/>
            <person name="Ng W.-L."/>
            <person name="Kazmierczak K.M."/>
            <person name="Andrzejewski T.M."/>
            <person name="Davidsen T.M."/>
            <person name="Wayne K.J."/>
            <person name="Tettelin H."/>
            <person name="Glass J.I."/>
            <person name="Rusch D."/>
            <person name="Podicherti R."/>
            <person name="Tsui H.-C.T."/>
            <person name="Winkler M.E."/>
        </authorList>
    </citation>
    <scope>NUCLEOTIDE SEQUENCE</scope>
</reference>
<dbReference type="PANTHER" id="PTHR35128:SF1">
    <property type="entry name" value="SECRETION-REGULATING GUANINE NUCLEOTIDE EXCHANGE FACTOR"/>
    <property type="match status" value="1"/>
</dbReference>
<evidence type="ECO:0000259" key="2">
    <source>
        <dbReference type="Pfam" id="PF23621"/>
    </source>
</evidence>
<dbReference type="InterPro" id="IPR026444">
    <property type="entry name" value="Secre_tail"/>
</dbReference>
<feature type="domain" description="BP74 N-terminal" evidence="2">
    <location>
        <begin position="308"/>
        <end position="416"/>
    </location>
</feature>
<gene>
    <name evidence="3" type="ORF">METZ01_LOCUS3875</name>
</gene>
<dbReference type="SUPFAM" id="SSF110296">
    <property type="entry name" value="Oligoxyloglucan reducing end-specific cellobiohydrolase"/>
    <property type="match status" value="1"/>
</dbReference>
<dbReference type="Gene3D" id="2.130.10.10">
    <property type="entry name" value="YVTN repeat-like/Quinoprotein amine dehydrogenase"/>
    <property type="match status" value="1"/>
</dbReference>
<feature type="domain" description="FlgD/Vpr Ig-like" evidence="1">
    <location>
        <begin position="1138"/>
        <end position="1195"/>
    </location>
</feature>
<dbReference type="SUPFAM" id="SSF53474">
    <property type="entry name" value="alpha/beta-Hydrolases"/>
    <property type="match status" value="2"/>
</dbReference>
<dbReference type="Pfam" id="PF13860">
    <property type="entry name" value="FlgD_ig"/>
    <property type="match status" value="1"/>
</dbReference>
<accession>A0A381N8T7</accession>
<dbReference type="Gene3D" id="3.40.50.1820">
    <property type="entry name" value="alpha/beta hydrolase"/>
    <property type="match status" value="1"/>
</dbReference>
<proteinExistence type="predicted"/>
<dbReference type="AlphaFoldDB" id="A0A381N8T7"/>